<dbReference type="Proteomes" id="UP000266841">
    <property type="component" value="Unassembled WGS sequence"/>
</dbReference>
<keyword evidence="3" id="KW-1185">Reference proteome</keyword>
<protein>
    <recommendedName>
        <fullName evidence="1">Nucleotide-diphospho-sugar transferase domain-containing protein</fullName>
    </recommendedName>
</protein>
<evidence type="ECO:0000259" key="1">
    <source>
        <dbReference type="Pfam" id="PF03407"/>
    </source>
</evidence>
<name>K0TLH6_THAOC</name>
<feature type="domain" description="Nucleotide-diphospho-sugar transferase" evidence="1">
    <location>
        <begin position="3"/>
        <end position="188"/>
    </location>
</feature>
<proteinExistence type="predicted"/>
<organism evidence="2 3">
    <name type="scientific">Thalassiosira oceanica</name>
    <name type="common">Marine diatom</name>
    <dbReference type="NCBI Taxonomy" id="159749"/>
    <lineage>
        <taxon>Eukaryota</taxon>
        <taxon>Sar</taxon>
        <taxon>Stramenopiles</taxon>
        <taxon>Ochrophyta</taxon>
        <taxon>Bacillariophyta</taxon>
        <taxon>Coscinodiscophyceae</taxon>
        <taxon>Thalassiosirophycidae</taxon>
        <taxon>Thalassiosirales</taxon>
        <taxon>Thalassiosiraceae</taxon>
        <taxon>Thalassiosira</taxon>
    </lineage>
</organism>
<dbReference type="OrthoDB" id="43705at2759"/>
<sequence length="294" mass="32617">MCDVSVVLSDVDNVFLRDPFRHDLGNLIKMNSYNYIYTRDGPGDGKNDVMAGHFGAGNTGFHYMSRDSAVMRDVLQSTVDRCGAPGNKLDDQALFWQGMNERINMGRVSPRHCKVDDGYYKPPSFPRLKEGDPPPLNLCCLDPQYYRNGATWKDFMSEEAVQEVIDKNMVVTYHANFAGNKDAKLKKLRRFGLAHGFNVNKNAAWIAGQFSQEQQGHFKPQLEEQSAGQAAVGGESQIANNGAIVPLTILPLKIGASVALNINRTLTACVTEERVPRVSVLWPNDVALVRDRGP</sequence>
<dbReference type="AlphaFoldDB" id="K0TLH6"/>
<reference evidence="2 3" key="1">
    <citation type="journal article" date="2012" name="Genome Biol.">
        <title>Genome and low-iron response of an oceanic diatom adapted to chronic iron limitation.</title>
        <authorList>
            <person name="Lommer M."/>
            <person name="Specht M."/>
            <person name="Roy A.S."/>
            <person name="Kraemer L."/>
            <person name="Andreson R."/>
            <person name="Gutowska M.A."/>
            <person name="Wolf J."/>
            <person name="Bergner S.V."/>
            <person name="Schilhabel M.B."/>
            <person name="Klostermeier U.C."/>
            <person name="Beiko R.G."/>
            <person name="Rosenstiel P."/>
            <person name="Hippler M."/>
            <person name="Laroche J."/>
        </authorList>
    </citation>
    <scope>NUCLEOTIDE SEQUENCE [LARGE SCALE GENOMIC DNA]</scope>
    <source>
        <strain evidence="2 3">CCMP1005</strain>
    </source>
</reference>
<gene>
    <name evidence="2" type="ORF">THAOC_06652</name>
</gene>
<dbReference type="InterPro" id="IPR005069">
    <property type="entry name" value="Nucl-diP-sugar_transferase"/>
</dbReference>
<dbReference type="EMBL" id="AGNL01006664">
    <property type="protein sequence ID" value="EJK71867.1"/>
    <property type="molecule type" value="Genomic_DNA"/>
</dbReference>
<comment type="caution">
    <text evidence="2">The sequence shown here is derived from an EMBL/GenBank/DDBJ whole genome shotgun (WGS) entry which is preliminary data.</text>
</comment>
<evidence type="ECO:0000313" key="3">
    <source>
        <dbReference type="Proteomes" id="UP000266841"/>
    </source>
</evidence>
<evidence type="ECO:0000313" key="2">
    <source>
        <dbReference type="EMBL" id="EJK71867.1"/>
    </source>
</evidence>
<accession>K0TLH6</accession>
<dbReference type="Pfam" id="PF03407">
    <property type="entry name" value="Nucleotid_trans"/>
    <property type="match status" value="1"/>
</dbReference>